<dbReference type="PANTHER" id="PTHR43713:SF3">
    <property type="entry name" value="GLUTAMATE-1-SEMIALDEHYDE 2,1-AMINOMUTASE 1, CHLOROPLASTIC-RELATED"/>
    <property type="match status" value="1"/>
</dbReference>
<dbReference type="InterPro" id="IPR005814">
    <property type="entry name" value="Aminotrans_3"/>
</dbReference>
<dbReference type="RefSeq" id="WP_229330139.1">
    <property type="nucleotide sequence ID" value="NZ_AP025183.1"/>
</dbReference>
<evidence type="ECO:0000256" key="1">
    <source>
        <dbReference type="ARBA" id="ARBA00001933"/>
    </source>
</evidence>
<comment type="pathway">
    <text evidence="2">Porphyrin-containing compound metabolism; protoporphyrin-IX biosynthesis; 5-aminolevulinate from L-glutamyl-tRNA(Glu): step 2/2.</text>
</comment>
<comment type="subcellular location">
    <subcellularLocation>
        <location evidence="7">Cytoplasm</location>
    </subcellularLocation>
</comment>
<dbReference type="Gene3D" id="3.40.640.10">
    <property type="entry name" value="Type I PLP-dependent aspartate aminotransferase-like (Major domain)"/>
    <property type="match status" value="1"/>
</dbReference>
<dbReference type="InterPro" id="IPR049704">
    <property type="entry name" value="Aminotrans_3_PPA_site"/>
</dbReference>
<sequence>MIYQRSSQLFAEAEKVIPGGVNSPVRAFKAVGGTPIFVKSAKGAYLYDEDGNRLIDYINSWGPMVLGHAFEPVVEAVVAKAKLGTSFGMPTELETQIAALAVSMVPNIDKIRFVNSGTEACMSAIRLARGYTKRDKIIKFAGCYHGHSDSFLIQAGSGAITFGSPNSPGVTEGTAKDTLLARYNDLENVATLIEANKNEIAAIIVEPVAGNMGCIPPQKGFLEGLRQLCTDNGIQLIFDEVMTGFRLAKGGVQELYGIQADIVCFGKVIGGGLPVGAFAARSEIMNHLAPLGPVYQAGTLSGNPLAMAAGLAMLQALNNDPAIFQRLEEKTAYLAAGIDRVLKANNVVFTINRVGSMISVHFDANPVVDFQSAAKGDNDTFKKFFHGLLQEGIYIAPSAYETWFITDALTYEDLDVTIQAINTVSKTF</sequence>
<keyword evidence="5 7" id="KW-0413">Isomerase</keyword>
<dbReference type="PANTHER" id="PTHR43713">
    <property type="entry name" value="GLUTAMATE-1-SEMIALDEHYDE 2,1-AMINOMUTASE"/>
    <property type="match status" value="1"/>
</dbReference>
<dbReference type="EMBL" id="AP025183">
    <property type="protein sequence ID" value="BDB51736.1"/>
    <property type="molecule type" value="Genomic_DNA"/>
</dbReference>
<dbReference type="NCBIfam" id="NF000818">
    <property type="entry name" value="PRK00062.1"/>
    <property type="match status" value="1"/>
</dbReference>
<keyword evidence="6 7" id="KW-0627">Porphyrin biosynthesis</keyword>
<keyword evidence="7" id="KW-0963">Cytoplasm</keyword>
<keyword evidence="4 7" id="KW-0663">Pyridoxal phosphate</keyword>
<dbReference type="InterPro" id="IPR015421">
    <property type="entry name" value="PyrdxlP-dep_Trfase_major"/>
</dbReference>
<dbReference type="PROSITE" id="PS00600">
    <property type="entry name" value="AA_TRANSFER_CLASS_3"/>
    <property type="match status" value="1"/>
</dbReference>
<evidence type="ECO:0000256" key="6">
    <source>
        <dbReference type="ARBA" id="ARBA00023244"/>
    </source>
</evidence>
<name>A0ABM7V1U2_9FLAO</name>
<reference evidence="8 9" key="1">
    <citation type="journal article" date="2022" name="Int. J. Syst. Evol. Microbiol.">
        <title>Flavobacterium ammonificans sp. nov. and Flavobacterium ammoniigenes sp. nov., ammonifying bacteria isolated from surface river water.</title>
        <authorList>
            <person name="Watanabe K."/>
            <person name="Kitamura T."/>
            <person name="Ogata Y."/>
            <person name="Shindo C."/>
            <person name="Suda W."/>
        </authorList>
    </citation>
    <scope>NUCLEOTIDE SEQUENCE [LARGE SCALE GENOMIC DNA]</scope>
    <source>
        <strain evidence="8 9">GENT11</strain>
    </source>
</reference>
<evidence type="ECO:0000256" key="5">
    <source>
        <dbReference type="ARBA" id="ARBA00023235"/>
    </source>
</evidence>
<dbReference type="Pfam" id="PF00202">
    <property type="entry name" value="Aminotran_3"/>
    <property type="match status" value="1"/>
</dbReference>
<evidence type="ECO:0000256" key="2">
    <source>
        <dbReference type="ARBA" id="ARBA00004819"/>
    </source>
</evidence>
<evidence type="ECO:0000256" key="4">
    <source>
        <dbReference type="ARBA" id="ARBA00022898"/>
    </source>
</evidence>
<evidence type="ECO:0000313" key="8">
    <source>
        <dbReference type="EMBL" id="BDB51736.1"/>
    </source>
</evidence>
<comment type="similarity">
    <text evidence="3 7">Belongs to the class-III pyridoxal-phosphate-dependent aminotransferase family. HemL subfamily.</text>
</comment>
<organism evidence="8 9">
    <name type="scientific">Flavobacterium ammonificans</name>
    <dbReference type="NCBI Taxonomy" id="1751056"/>
    <lineage>
        <taxon>Bacteria</taxon>
        <taxon>Pseudomonadati</taxon>
        <taxon>Bacteroidota</taxon>
        <taxon>Flavobacteriia</taxon>
        <taxon>Flavobacteriales</taxon>
        <taxon>Flavobacteriaceae</taxon>
        <taxon>Flavobacterium</taxon>
    </lineage>
</organism>
<dbReference type="EC" id="5.4.3.8" evidence="7"/>
<evidence type="ECO:0000313" key="9">
    <source>
        <dbReference type="Proteomes" id="UP001319865"/>
    </source>
</evidence>
<dbReference type="InterPro" id="IPR015422">
    <property type="entry name" value="PyrdxlP-dep_Trfase_small"/>
</dbReference>
<dbReference type="InterPro" id="IPR015424">
    <property type="entry name" value="PyrdxlP-dep_Trfase"/>
</dbReference>
<comment type="subunit">
    <text evidence="7">Homodimer.</text>
</comment>
<evidence type="ECO:0000256" key="7">
    <source>
        <dbReference type="HAMAP-Rule" id="MF_00375"/>
    </source>
</evidence>
<dbReference type="InterPro" id="IPR004639">
    <property type="entry name" value="4pyrrol_synth_GluAld_NH2Trfase"/>
</dbReference>
<dbReference type="NCBIfam" id="TIGR00713">
    <property type="entry name" value="hemL"/>
    <property type="match status" value="1"/>
</dbReference>
<dbReference type="CDD" id="cd00610">
    <property type="entry name" value="OAT_like"/>
    <property type="match status" value="1"/>
</dbReference>
<reference evidence="8 9" key="2">
    <citation type="journal article" date="2022" name="Microorganisms">
        <title>Complete Genome Sequences of Two Flavobacterium ammonificans Strains and a Flavobacterium ammoniigenes Strain of Ammonifying Bacterioplankton Isolated from Surface River Water.</title>
        <authorList>
            <person name="Suda W."/>
            <person name="Ogata Y."/>
            <person name="Shindo C."/>
            <person name="Watanabe K."/>
        </authorList>
    </citation>
    <scope>NUCLEOTIDE SEQUENCE [LARGE SCALE GENOMIC DNA]</scope>
    <source>
        <strain evidence="8 9">GENT11</strain>
    </source>
</reference>
<dbReference type="HAMAP" id="MF_00375">
    <property type="entry name" value="HemL_aminotrans_3"/>
    <property type="match status" value="1"/>
</dbReference>
<dbReference type="SUPFAM" id="SSF53383">
    <property type="entry name" value="PLP-dependent transferases"/>
    <property type="match status" value="1"/>
</dbReference>
<keyword evidence="9" id="KW-1185">Reference proteome</keyword>
<feature type="modified residue" description="N6-(pyridoxal phosphate)lysine" evidence="7">
    <location>
        <position position="267"/>
    </location>
</feature>
<comment type="cofactor">
    <cofactor evidence="1 7">
        <name>pyridoxal 5'-phosphate</name>
        <dbReference type="ChEBI" id="CHEBI:597326"/>
    </cofactor>
</comment>
<dbReference type="Gene3D" id="3.90.1150.10">
    <property type="entry name" value="Aspartate Aminotransferase, domain 1"/>
    <property type="match status" value="1"/>
</dbReference>
<proteinExistence type="inferred from homology"/>
<protein>
    <recommendedName>
        <fullName evidence="7">Glutamate-1-semialdehyde 2,1-aminomutase</fullName>
        <shortName evidence="7">GSA</shortName>
        <ecNumber evidence="7">5.4.3.8</ecNumber>
    </recommendedName>
    <alternativeName>
        <fullName evidence="7">Glutamate-1-semialdehyde aminotransferase</fullName>
        <shortName evidence="7">GSA-AT</shortName>
    </alternativeName>
</protein>
<comment type="catalytic activity">
    <reaction evidence="7">
        <text>(S)-4-amino-5-oxopentanoate = 5-aminolevulinate</text>
        <dbReference type="Rhea" id="RHEA:14265"/>
        <dbReference type="ChEBI" id="CHEBI:57501"/>
        <dbReference type="ChEBI" id="CHEBI:356416"/>
        <dbReference type="EC" id="5.4.3.8"/>
    </reaction>
</comment>
<gene>
    <name evidence="7 8" type="primary">hemL</name>
    <name evidence="8" type="ORF">GENT11_00480</name>
</gene>
<dbReference type="Proteomes" id="UP001319865">
    <property type="component" value="Chromosome"/>
</dbReference>
<accession>A0ABM7V1U2</accession>
<evidence type="ECO:0000256" key="3">
    <source>
        <dbReference type="ARBA" id="ARBA00008981"/>
    </source>
</evidence>